<evidence type="ECO:0000256" key="1">
    <source>
        <dbReference type="SAM" id="MobiDB-lite"/>
    </source>
</evidence>
<keyword evidence="2" id="KW-0732">Signal</keyword>
<reference evidence="3" key="1">
    <citation type="submission" date="2015-11" db="EMBL/GenBank/DDBJ databases">
        <title>De novo transcriptome assembly of four potential Pierce s Disease insect vectors from Arizona vineyards.</title>
        <authorList>
            <person name="Tassone E.E."/>
        </authorList>
    </citation>
    <scope>NUCLEOTIDE SEQUENCE</scope>
</reference>
<gene>
    <name evidence="3" type="ORF">g.2953</name>
</gene>
<proteinExistence type="predicted"/>
<feature type="compositionally biased region" description="Basic and acidic residues" evidence="1">
    <location>
        <begin position="26"/>
        <end position="38"/>
    </location>
</feature>
<accession>A0A1B6K4L3</accession>
<sequence length="116" mass="12674">GDKMGIPRGFVLVSMLFLCITAQKPSSRDANRNSRRGDGMNTGNVRDKVVFNTDNTGRGSGGGSRGGSNGNADYSGLDCDLILRECQCLSPQPPPQPQRPTKPSPTVHQWEYYWDD</sequence>
<name>A0A1B6K4L3_9HEMI</name>
<evidence type="ECO:0000256" key="2">
    <source>
        <dbReference type="SAM" id="SignalP"/>
    </source>
</evidence>
<feature type="chain" id="PRO_5008586281" evidence="2">
    <location>
        <begin position="23"/>
        <end position="116"/>
    </location>
</feature>
<feature type="compositionally biased region" description="Gly residues" evidence="1">
    <location>
        <begin position="58"/>
        <end position="69"/>
    </location>
</feature>
<dbReference type="AlphaFoldDB" id="A0A1B6K4L3"/>
<evidence type="ECO:0000313" key="3">
    <source>
        <dbReference type="EMBL" id="JAT06392.1"/>
    </source>
</evidence>
<organism evidence="3">
    <name type="scientific">Homalodisca liturata</name>
    <dbReference type="NCBI Taxonomy" id="320908"/>
    <lineage>
        <taxon>Eukaryota</taxon>
        <taxon>Metazoa</taxon>
        <taxon>Ecdysozoa</taxon>
        <taxon>Arthropoda</taxon>
        <taxon>Hexapoda</taxon>
        <taxon>Insecta</taxon>
        <taxon>Pterygota</taxon>
        <taxon>Neoptera</taxon>
        <taxon>Paraneoptera</taxon>
        <taxon>Hemiptera</taxon>
        <taxon>Auchenorrhyncha</taxon>
        <taxon>Membracoidea</taxon>
        <taxon>Cicadellidae</taxon>
        <taxon>Cicadellinae</taxon>
        <taxon>Proconiini</taxon>
        <taxon>Homalodisca</taxon>
    </lineage>
</organism>
<protein>
    <submittedName>
        <fullName evidence="3">Uncharacterized protein</fullName>
    </submittedName>
</protein>
<feature type="region of interest" description="Disordered" evidence="1">
    <location>
        <begin position="88"/>
        <end position="116"/>
    </location>
</feature>
<feature type="region of interest" description="Disordered" evidence="1">
    <location>
        <begin position="25"/>
        <end position="71"/>
    </location>
</feature>
<feature type="non-terminal residue" evidence="3">
    <location>
        <position position="1"/>
    </location>
</feature>
<dbReference type="EMBL" id="GECU01001315">
    <property type="protein sequence ID" value="JAT06392.1"/>
    <property type="molecule type" value="Transcribed_RNA"/>
</dbReference>
<feature type="signal peptide" evidence="2">
    <location>
        <begin position="1"/>
        <end position="22"/>
    </location>
</feature>
<feature type="compositionally biased region" description="Pro residues" evidence="1">
    <location>
        <begin position="91"/>
        <end position="103"/>
    </location>
</feature>